<keyword evidence="1" id="KW-0732">Signal</keyword>
<evidence type="ECO:0000256" key="1">
    <source>
        <dbReference type="SAM" id="SignalP"/>
    </source>
</evidence>
<proteinExistence type="predicted"/>
<keyword evidence="3" id="KW-1185">Reference proteome</keyword>
<accession>A0A1G7ATA9</accession>
<gene>
    <name evidence="2" type="ORF">SAMN05421720_10478</name>
</gene>
<dbReference type="RefSeq" id="WP_143027119.1">
    <property type="nucleotide sequence ID" value="NZ_FNAP01000004.1"/>
</dbReference>
<organism evidence="2 3">
    <name type="scientific">Rhodospira trueperi</name>
    <dbReference type="NCBI Taxonomy" id="69960"/>
    <lineage>
        <taxon>Bacteria</taxon>
        <taxon>Pseudomonadati</taxon>
        <taxon>Pseudomonadota</taxon>
        <taxon>Alphaproteobacteria</taxon>
        <taxon>Rhodospirillales</taxon>
        <taxon>Rhodospirillaceae</taxon>
        <taxon>Rhodospira</taxon>
    </lineage>
</organism>
<feature type="signal peptide" evidence="1">
    <location>
        <begin position="1"/>
        <end position="26"/>
    </location>
</feature>
<dbReference type="STRING" id="69960.SAMN05421720_10478"/>
<evidence type="ECO:0000313" key="2">
    <source>
        <dbReference type="EMBL" id="SDE17962.1"/>
    </source>
</evidence>
<dbReference type="EMBL" id="FNAP01000004">
    <property type="protein sequence ID" value="SDE17962.1"/>
    <property type="molecule type" value="Genomic_DNA"/>
</dbReference>
<reference evidence="2 3" key="1">
    <citation type="submission" date="2016-10" db="EMBL/GenBank/DDBJ databases">
        <authorList>
            <person name="de Groot N.N."/>
        </authorList>
    </citation>
    <scope>NUCLEOTIDE SEQUENCE [LARGE SCALE GENOMIC DNA]</scope>
    <source>
        <strain evidence="2 3">ATCC 700224</strain>
    </source>
</reference>
<dbReference type="Proteomes" id="UP000199412">
    <property type="component" value="Unassembled WGS sequence"/>
</dbReference>
<feature type="chain" id="PRO_5011643477" evidence="1">
    <location>
        <begin position="27"/>
        <end position="201"/>
    </location>
</feature>
<dbReference type="AlphaFoldDB" id="A0A1G7ATA9"/>
<sequence length="201" mass="21743">MKRLAWAGMIGLALLMIGQGHGTAQAGTIIFTSTSDGDVLTPVRTATPLNANSSLTRTYHVAQHESAPVRLREVGIDTRQDGDDGAFELYTEGTLIADEAISAVRVTFVLFDIFDRPMRTLTLTLVQDIAAGTILDLTGVGAWNAAVGPHRHEARDLLSVVSSVAYVRRQNGAVWTSNPDDMTREMARLGLFHTDRLSPTP</sequence>
<protein>
    <submittedName>
        <fullName evidence="2">Uncharacterized protein</fullName>
    </submittedName>
</protein>
<name>A0A1G7ATA9_9PROT</name>
<evidence type="ECO:0000313" key="3">
    <source>
        <dbReference type="Proteomes" id="UP000199412"/>
    </source>
</evidence>